<reference evidence="4" key="3">
    <citation type="submission" date="2025-04" db="UniProtKB">
        <authorList>
            <consortium name="RefSeq"/>
        </authorList>
    </citation>
    <scope>IDENTIFICATION</scope>
    <source>
        <strain evidence="4">CBS 781.70</strain>
    </source>
</reference>
<feature type="compositionally biased region" description="Polar residues" evidence="1">
    <location>
        <begin position="382"/>
        <end position="395"/>
    </location>
</feature>
<reference evidence="4" key="2">
    <citation type="submission" date="2020-04" db="EMBL/GenBank/DDBJ databases">
        <authorList>
            <consortium name="NCBI Genome Project"/>
        </authorList>
    </citation>
    <scope>NUCLEOTIDE SEQUENCE</scope>
    <source>
        <strain evidence="4">CBS 781.70</strain>
    </source>
</reference>
<evidence type="ECO:0000313" key="4">
    <source>
        <dbReference type="RefSeq" id="XP_033530042.1"/>
    </source>
</evidence>
<feature type="compositionally biased region" description="Low complexity" evidence="1">
    <location>
        <begin position="540"/>
        <end position="556"/>
    </location>
</feature>
<protein>
    <submittedName>
        <fullName evidence="2 4">Uncharacterized protein</fullName>
    </submittedName>
</protein>
<feature type="compositionally biased region" description="Gly residues" evidence="1">
    <location>
        <begin position="248"/>
        <end position="257"/>
    </location>
</feature>
<feature type="region of interest" description="Disordered" evidence="1">
    <location>
        <begin position="506"/>
        <end position="617"/>
    </location>
</feature>
<evidence type="ECO:0000256" key="1">
    <source>
        <dbReference type="SAM" id="MobiDB-lite"/>
    </source>
</evidence>
<feature type="compositionally biased region" description="Low complexity" evidence="1">
    <location>
        <begin position="507"/>
        <end position="524"/>
    </location>
</feature>
<feature type="compositionally biased region" description="Polar residues" evidence="1">
    <location>
        <begin position="261"/>
        <end position="284"/>
    </location>
</feature>
<feature type="region of interest" description="Disordered" evidence="1">
    <location>
        <begin position="337"/>
        <end position="468"/>
    </location>
</feature>
<feature type="compositionally biased region" description="Low complexity" evidence="1">
    <location>
        <begin position="361"/>
        <end position="374"/>
    </location>
</feature>
<name>A0A6G1FRU4_9PEZI</name>
<dbReference type="GeneID" id="54420946"/>
<feature type="compositionally biased region" description="Pro residues" evidence="1">
    <location>
        <begin position="138"/>
        <end position="147"/>
    </location>
</feature>
<feature type="compositionally biased region" description="Low complexity" evidence="1">
    <location>
        <begin position="291"/>
        <end position="303"/>
    </location>
</feature>
<evidence type="ECO:0000313" key="3">
    <source>
        <dbReference type="Proteomes" id="UP000504638"/>
    </source>
</evidence>
<dbReference type="AlphaFoldDB" id="A0A6G1FRU4"/>
<feature type="compositionally biased region" description="Low complexity" evidence="1">
    <location>
        <begin position="58"/>
        <end position="76"/>
    </location>
</feature>
<sequence>MKKLFKDVQHLVATPKPEGPSNLYQFQPQYASQPSSGLSPMIAPSSQHQTPFSPGPVSPLVSPVQSPVVPQGYGPPQSTPNDQCQAPGHAPAAYQGLGASQPPTAQWTSPFPPGPQSVHNVYSHSQPYPPAQDGQPLHSPPPDPPYQPYAQQQDPYLTAAPASTATYSSAPSPPAPTSHASPSPSIGTPQYQPTPPPQHGAFPPPGPPPKDSTPVSPITTTLSHTPSVHEAFNPLSPQQHQYQHHGQHMGGNYGGGPSPSDAHSAQYPTYSAMSPPSLQQTASAHSGVPTMSSSQQMPPQHQSNNTSGFLGKLQQIQQLPVQSHTPLAMHSGMPQAHIAPYQQPTGHQETLYQGTPTASYASTSANPSSPLSNPQSPPPRYAQQQLPDVQQSSVFTPGIAELPAELPAEQFSPKQIVKEPMKPAASEYQDNPAPEVVFVSGPTQTSSDRMHHDPQTSQTPGSIPEFAHLNIGGQAPVSQHSTQLQSPEKMSPDSAISLAAQLNVRKPTTQTPSTSQTPTLTPHTHPFRGRATSVNLGALPSHGSHQSQQPQYQAFQPHPPHANTFPQQQHPPHAQKFLQSNPSGVHRMASAPGQRPAIVPAANPHTQGPQGYQAYSPAEGYDYGKVARYGV</sequence>
<gene>
    <name evidence="2 4" type="ORF">P152DRAFT_462543</name>
</gene>
<reference evidence="2 4" key="1">
    <citation type="submission" date="2020-01" db="EMBL/GenBank/DDBJ databases">
        <authorList>
            <consortium name="DOE Joint Genome Institute"/>
            <person name="Haridas S."/>
            <person name="Albert R."/>
            <person name="Binder M."/>
            <person name="Bloem J."/>
            <person name="Labutti K."/>
            <person name="Salamov A."/>
            <person name="Andreopoulos B."/>
            <person name="Baker S.E."/>
            <person name="Barry K."/>
            <person name="Bills G."/>
            <person name="Bluhm B.H."/>
            <person name="Cannon C."/>
            <person name="Castanera R."/>
            <person name="Culley D.E."/>
            <person name="Daum C."/>
            <person name="Ezra D."/>
            <person name="Gonzalez J.B."/>
            <person name="Henrissat B."/>
            <person name="Kuo A."/>
            <person name="Liang C."/>
            <person name="Lipzen A."/>
            <person name="Lutzoni F."/>
            <person name="Magnuson J."/>
            <person name="Mondo S."/>
            <person name="Nolan M."/>
            <person name="Ohm R."/>
            <person name="Pangilinan J."/>
            <person name="Park H.-J."/>
            <person name="Ramirez L."/>
            <person name="Alfaro M."/>
            <person name="Sun H."/>
            <person name="Tritt A."/>
            <person name="Yoshinaga Y."/>
            <person name="Zwiers L.-H."/>
            <person name="Turgeon B.G."/>
            <person name="Goodwin S.B."/>
            <person name="Spatafora J.W."/>
            <person name="Crous P.W."/>
            <person name="Grigoriev I.V."/>
        </authorList>
    </citation>
    <scope>NUCLEOTIDE SEQUENCE</scope>
    <source>
        <strain evidence="2 4">CBS 781.70</strain>
    </source>
</reference>
<organism evidence="2">
    <name type="scientific">Eremomyces bilateralis CBS 781.70</name>
    <dbReference type="NCBI Taxonomy" id="1392243"/>
    <lineage>
        <taxon>Eukaryota</taxon>
        <taxon>Fungi</taxon>
        <taxon>Dikarya</taxon>
        <taxon>Ascomycota</taxon>
        <taxon>Pezizomycotina</taxon>
        <taxon>Dothideomycetes</taxon>
        <taxon>Dothideomycetes incertae sedis</taxon>
        <taxon>Eremomycetales</taxon>
        <taxon>Eremomycetaceae</taxon>
        <taxon>Eremomyces</taxon>
    </lineage>
</organism>
<feature type="compositionally biased region" description="Low complexity" evidence="1">
    <location>
        <begin position="148"/>
        <end position="170"/>
    </location>
</feature>
<accession>A0A6G1FRU4</accession>
<dbReference type="EMBL" id="ML975184">
    <property type="protein sequence ID" value="KAF1808411.1"/>
    <property type="molecule type" value="Genomic_DNA"/>
</dbReference>
<feature type="region of interest" description="Disordered" evidence="1">
    <location>
        <begin position="12"/>
        <end position="308"/>
    </location>
</feature>
<feature type="compositionally biased region" description="Low complexity" evidence="1">
    <location>
        <begin position="177"/>
        <end position="191"/>
    </location>
</feature>
<keyword evidence="3" id="KW-1185">Reference proteome</keyword>
<feature type="compositionally biased region" description="Polar residues" evidence="1">
    <location>
        <begin position="342"/>
        <end position="360"/>
    </location>
</feature>
<feature type="compositionally biased region" description="Pro residues" evidence="1">
    <location>
        <begin position="192"/>
        <end position="211"/>
    </location>
</feature>
<feature type="compositionally biased region" description="Polar residues" evidence="1">
    <location>
        <begin position="117"/>
        <end position="126"/>
    </location>
</feature>
<dbReference type="RefSeq" id="XP_033530042.1">
    <property type="nucleotide sequence ID" value="XM_033680376.1"/>
</dbReference>
<proteinExistence type="predicted"/>
<dbReference type="Proteomes" id="UP000504638">
    <property type="component" value="Unplaced"/>
</dbReference>
<evidence type="ECO:0000313" key="2">
    <source>
        <dbReference type="EMBL" id="KAF1808411.1"/>
    </source>
</evidence>
<feature type="compositionally biased region" description="Polar residues" evidence="1">
    <location>
        <begin position="22"/>
        <end position="50"/>
    </location>
</feature>